<protein>
    <submittedName>
        <fullName evidence="2">Uncharacterized protein</fullName>
    </submittedName>
</protein>
<feature type="region of interest" description="Disordered" evidence="1">
    <location>
        <begin position="112"/>
        <end position="134"/>
    </location>
</feature>
<dbReference type="AlphaFoldDB" id="A0A934IBK3"/>
<dbReference type="Proteomes" id="UP000642488">
    <property type="component" value="Unassembled WGS sequence"/>
</dbReference>
<sequence length="134" mass="14608">MTDLTWQKKTLAEALGDDRGLPDWAGQMVAKFRPEDLDELRQNEREAVLGALGRVARQSRDARQTDFHSDDANRPAWVEGDIDWGLRAARAALEAQPAGERSEKANELLGACTCPSATGPNPGRDASTPGTQHE</sequence>
<evidence type="ECO:0000313" key="2">
    <source>
        <dbReference type="EMBL" id="MBJ3764108.1"/>
    </source>
</evidence>
<gene>
    <name evidence="2" type="ORF">ILP92_15260</name>
</gene>
<accession>A0A934IBK3</accession>
<keyword evidence="3" id="KW-1185">Reference proteome</keyword>
<dbReference type="RefSeq" id="WP_198917277.1">
    <property type="nucleotide sequence ID" value="NZ_JAEKPD010000016.1"/>
</dbReference>
<name>A0A934IBK3_9RHOB</name>
<feature type="compositionally biased region" description="Basic and acidic residues" evidence="1">
    <location>
        <begin position="58"/>
        <end position="73"/>
    </location>
</feature>
<organism evidence="2 3">
    <name type="scientific">Palleronia pontilimi</name>
    <dbReference type="NCBI Taxonomy" id="1964209"/>
    <lineage>
        <taxon>Bacteria</taxon>
        <taxon>Pseudomonadati</taxon>
        <taxon>Pseudomonadota</taxon>
        <taxon>Alphaproteobacteria</taxon>
        <taxon>Rhodobacterales</taxon>
        <taxon>Roseobacteraceae</taxon>
        <taxon>Palleronia</taxon>
    </lineage>
</organism>
<dbReference type="EMBL" id="JAEKPD010000016">
    <property type="protein sequence ID" value="MBJ3764108.1"/>
    <property type="molecule type" value="Genomic_DNA"/>
</dbReference>
<evidence type="ECO:0000256" key="1">
    <source>
        <dbReference type="SAM" id="MobiDB-lite"/>
    </source>
</evidence>
<comment type="caution">
    <text evidence="2">The sequence shown here is derived from an EMBL/GenBank/DDBJ whole genome shotgun (WGS) entry which is preliminary data.</text>
</comment>
<feature type="region of interest" description="Disordered" evidence="1">
    <location>
        <begin position="55"/>
        <end position="74"/>
    </location>
</feature>
<reference evidence="2" key="1">
    <citation type="submission" date="2020-12" db="EMBL/GenBank/DDBJ databases">
        <title>Bacterial taxonomy.</title>
        <authorList>
            <person name="Pan X."/>
        </authorList>
    </citation>
    <scope>NUCLEOTIDE SEQUENCE</scope>
    <source>
        <strain evidence="2">KCTC 52957</strain>
    </source>
</reference>
<proteinExistence type="predicted"/>
<evidence type="ECO:0000313" key="3">
    <source>
        <dbReference type="Proteomes" id="UP000642488"/>
    </source>
</evidence>